<dbReference type="PANTHER" id="PTHR30486:SF6">
    <property type="entry name" value="TYPE IV PILUS RETRACTATION ATPASE PILT"/>
    <property type="match status" value="1"/>
</dbReference>
<evidence type="ECO:0000313" key="3">
    <source>
        <dbReference type="EMBL" id="MBB2156610.1"/>
    </source>
</evidence>
<comment type="caution">
    <text evidence="3">The sequence shown here is derived from an EMBL/GenBank/DDBJ whole genome shotgun (WGS) entry which is preliminary data.</text>
</comment>
<dbReference type="InterPro" id="IPR050921">
    <property type="entry name" value="T4SS_GSP_E_ATPase"/>
</dbReference>
<dbReference type="AlphaFoldDB" id="A0A7W4FF56"/>
<dbReference type="RefSeq" id="WP_183115841.1">
    <property type="nucleotide sequence ID" value="NZ_JABEQG010000016.1"/>
</dbReference>
<proteinExistence type="inferred from homology"/>
<comment type="similarity">
    <text evidence="1">Belongs to the GSP E family.</text>
</comment>
<evidence type="ECO:0000313" key="4">
    <source>
        <dbReference type="Proteomes" id="UP000550787"/>
    </source>
</evidence>
<dbReference type="Gene3D" id="3.40.50.300">
    <property type="entry name" value="P-loop containing nucleotide triphosphate hydrolases"/>
    <property type="match status" value="1"/>
</dbReference>
<gene>
    <name evidence="3" type="primary">tadA</name>
    <name evidence="3" type="ORF">HLH33_09865</name>
</gene>
<dbReference type="InterPro" id="IPR027417">
    <property type="entry name" value="P-loop_NTPase"/>
</dbReference>
<reference evidence="3 4" key="1">
    <citation type="submission" date="2020-04" db="EMBL/GenBank/DDBJ databases">
        <title>Description of novel Gluconacetobacter.</title>
        <authorList>
            <person name="Sombolestani A."/>
        </authorList>
    </citation>
    <scope>NUCLEOTIDE SEQUENCE [LARGE SCALE GENOMIC DNA]</scope>
    <source>
        <strain evidence="3 4">LMG 7603</strain>
    </source>
</reference>
<evidence type="ECO:0000259" key="2">
    <source>
        <dbReference type="Pfam" id="PF00437"/>
    </source>
</evidence>
<dbReference type="Proteomes" id="UP000550787">
    <property type="component" value="Unassembled WGS sequence"/>
</dbReference>
<dbReference type="InterPro" id="IPR001482">
    <property type="entry name" value="T2SS/T4SS_dom"/>
</dbReference>
<dbReference type="PANTHER" id="PTHR30486">
    <property type="entry name" value="TWITCHING MOTILITY PROTEIN PILT"/>
    <property type="match status" value="1"/>
</dbReference>
<dbReference type="Gene3D" id="3.30.450.90">
    <property type="match status" value="1"/>
</dbReference>
<name>A0A7W4FF56_GLUDI</name>
<dbReference type="SUPFAM" id="SSF52540">
    <property type="entry name" value="P-loop containing nucleoside triphosphate hydrolases"/>
    <property type="match status" value="1"/>
</dbReference>
<organism evidence="3 4">
    <name type="scientific">Gluconacetobacter diazotrophicus</name>
    <name type="common">Acetobacter diazotrophicus</name>
    <dbReference type="NCBI Taxonomy" id="33996"/>
    <lineage>
        <taxon>Bacteria</taxon>
        <taxon>Pseudomonadati</taxon>
        <taxon>Pseudomonadota</taxon>
        <taxon>Alphaproteobacteria</taxon>
        <taxon>Acetobacterales</taxon>
        <taxon>Acetobacteraceae</taxon>
        <taxon>Gluconacetobacter</taxon>
    </lineage>
</organism>
<accession>A0A7W4FF56</accession>
<evidence type="ECO:0000256" key="1">
    <source>
        <dbReference type="ARBA" id="ARBA00006611"/>
    </source>
</evidence>
<sequence length="371" mass="40899">MSANWPGDGRSLRGTGFDDLLVWCANQGASRIEIQTGKQVCIRVHGRNRTVSSSPILPSEVESAVNHVYGSASGVGVITKGLPLDLSHCVQPDRSKPRHSFRLNILGTQVGSERGMSMVIRPLVDIPRKLEEQNVEPGILEALQHDNGGFLICGATGSGKTTLIGGINRWRLEDPGQHVDLMEGSAPIEILYDLVEARHATVSQIEIPRHLPSFAEFVRAAMRREPTDICLTEIRDPETMEAAIQAMISGHRLTSSIHTFNCASTMRRVASLCPADQRDSLTIAFVENLRLIVNQRLLPSTDGRRTPIREFLPVTRALRSQLLDSPQKHWPQITNEAVETQGQSFQTAIRTALDEGRITEDTAAKANQEEE</sequence>
<dbReference type="GO" id="GO:0016887">
    <property type="term" value="F:ATP hydrolysis activity"/>
    <property type="evidence" value="ECO:0007669"/>
    <property type="project" value="InterPro"/>
</dbReference>
<dbReference type="EMBL" id="JABEQG010000016">
    <property type="protein sequence ID" value="MBB2156610.1"/>
    <property type="molecule type" value="Genomic_DNA"/>
</dbReference>
<protein>
    <submittedName>
        <fullName evidence="3">Flp pilus assembly complex ATPase component TadA</fullName>
    </submittedName>
</protein>
<feature type="domain" description="Bacterial type II secretion system protein E" evidence="2">
    <location>
        <begin position="133"/>
        <end position="301"/>
    </location>
</feature>
<dbReference type="Pfam" id="PF00437">
    <property type="entry name" value="T2SSE"/>
    <property type="match status" value="1"/>
</dbReference>